<proteinExistence type="predicted"/>
<accession>A0A4Q7ZT47</accession>
<comment type="caution">
    <text evidence="1">The sequence shown here is derived from an EMBL/GenBank/DDBJ whole genome shotgun (WGS) entry which is preliminary data.</text>
</comment>
<reference evidence="1 2" key="1">
    <citation type="submission" date="2019-02" db="EMBL/GenBank/DDBJ databases">
        <title>Sequencing the genomes of 1000 actinobacteria strains.</title>
        <authorList>
            <person name="Klenk H.-P."/>
        </authorList>
    </citation>
    <scope>NUCLEOTIDE SEQUENCE [LARGE SCALE GENOMIC DNA]</scope>
    <source>
        <strain evidence="1 2">DSM 45162</strain>
    </source>
</reference>
<dbReference type="Proteomes" id="UP000292564">
    <property type="component" value="Unassembled WGS sequence"/>
</dbReference>
<dbReference type="GO" id="GO:0016874">
    <property type="term" value="F:ligase activity"/>
    <property type="evidence" value="ECO:0007669"/>
    <property type="project" value="UniProtKB-KW"/>
</dbReference>
<keyword evidence="1" id="KW-0436">Ligase</keyword>
<evidence type="ECO:0000313" key="1">
    <source>
        <dbReference type="EMBL" id="RZU54390.1"/>
    </source>
</evidence>
<dbReference type="Gene3D" id="3.90.1140.10">
    <property type="entry name" value="Cyclic phosphodiesterase"/>
    <property type="match status" value="1"/>
</dbReference>
<sequence length="235" mass="25018">MAPDSPQATTATLTGTYDRLWAAGEAALRTGSHVPDAIPVHGDPRWGLSVVLRVDDAVAERVAAELPGLADAGEAAHLVYRPEDLHCTIRSLEGFQDEVPQTQVDRYVDQLTRVAAGLGPVRVTYRGLGGAPGGVFVRGFPDAALWTLRERLHADQLPHGPFGVPSVDTGRIQATAHVSVVVFRPPAVDETKLAEYVGARTEQPFGTAEATSLSLVRYTPTASAVAMEELARVPL</sequence>
<dbReference type="SUPFAM" id="SSF55144">
    <property type="entry name" value="LigT-like"/>
    <property type="match status" value="1"/>
</dbReference>
<dbReference type="InterPro" id="IPR009097">
    <property type="entry name" value="Cyclic_Pdiesterase"/>
</dbReference>
<gene>
    <name evidence="1" type="ORF">EV385_6341</name>
</gene>
<name>A0A4Q7ZT47_9ACTN</name>
<protein>
    <submittedName>
        <fullName evidence="1">2'-5' RNA ligase</fullName>
    </submittedName>
</protein>
<keyword evidence="2" id="KW-1185">Reference proteome</keyword>
<organism evidence="1 2">
    <name type="scientific">Krasilnikovia cinnamomea</name>
    <dbReference type="NCBI Taxonomy" id="349313"/>
    <lineage>
        <taxon>Bacteria</taxon>
        <taxon>Bacillati</taxon>
        <taxon>Actinomycetota</taxon>
        <taxon>Actinomycetes</taxon>
        <taxon>Micromonosporales</taxon>
        <taxon>Micromonosporaceae</taxon>
        <taxon>Krasilnikovia</taxon>
    </lineage>
</organism>
<evidence type="ECO:0000313" key="2">
    <source>
        <dbReference type="Proteomes" id="UP000292564"/>
    </source>
</evidence>
<dbReference type="AlphaFoldDB" id="A0A4Q7ZT47"/>
<dbReference type="EMBL" id="SHKY01000001">
    <property type="protein sequence ID" value="RZU54390.1"/>
    <property type="molecule type" value="Genomic_DNA"/>
</dbReference>